<sequence>MIYTGVQSYADIRGSGARRRDIEDALAAGTIVRVQRGWYAGRDADQRVVRGLVDGCRLGCLTGCAVHGIWTPRDDRIHAVYGRGNQPVEREEYVLHADPGPRPRTPLWPLVDCLRQVARHHDTETTLIVVESALYKGLVSPDEVQDIVAALPVDRRGFAGQLRRAESGTETRVRYFLKRRGVGVRPQVVVSGVGRVDLLVGQSLIIECDSDEFHRSREQQFLDRERDLSARLLGYNTLRLSYDHVWWRWEQTQERLLWQTRRRHHGRRP</sequence>
<gene>
    <name evidence="1" type="ORF">KDB89_03660</name>
</gene>
<accession>A0ABX8SND4</accession>
<protein>
    <recommendedName>
        <fullName evidence="3">DUF559 domain-containing protein</fullName>
    </recommendedName>
</protein>
<evidence type="ECO:0000313" key="2">
    <source>
        <dbReference type="Proteomes" id="UP000824504"/>
    </source>
</evidence>
<evidence type="ECO:0008006" key="3">
    <source>
        <dbReference type="Google" id="ProtNLM"/>
    </source>
</evidence>
<proteinExistence type="predicted"/>
<reference evidence="1 2" key="1">
    <citation type="submission" date="2021-07" db="EMBL/GenBank/DDBJ databases">
        <title>complete genome sequencing of Tessaracoccus sp.J1M15.</title>
        <authorList>
            <person name="Bae J.-W."/>
            <person name="Kim D.-y."/>
        </authorList>
    </citation>
    <scope>NUCLEOTIDE SEQUENCE [LARGE SCALE GENOMIC DNA]</scope>
    <source>
        <strain evidence="1 2">J1M15</strain>
    </source>
</reference>
<organism evidence="1 2">
    <name type="scientific">Tessaracoccus palaemonis</name>
    <dbReference type="NCBI Taxonomy" id="2829499"/>
    <lineage>
        <taxon>Bacteria</taxon>
        <taxon>Bacillati</taxon>
        <taxon>Actinomycetota</taxon>
        <taxon>Actinomycetes</taxon>
        <taxon>Propionibacteriales</taxon>
        <taxon>Propionibacteriaceae</taxon>
        <taxon>Tessaracoccus</taxon>
    </lineage>
</organism>
<name>A0ABX8SND4_9ACTN</name>
<dbReference type="EMBL" id="CP079216">
    <property type="protein sequence ID" value="QXT63583.1"/>
    <property type="molecule type" value="Genomic_DNA"/>
</dbReference>
<dbReference type="RefSeq" id="WP_219083511.1">
    <property type="nucleotide sequence ID" value="NZ_CP079216.1"/>
</dbReference>
<evidence type="ECO:0000313" key="1">
    <source>
        <dbReference type="EMBL" id="QXT63583.1"/>
    </source>
</evidence>
<keyword evidence="2" id="KW-1185">Reference proteome</keyword>
<dbReference type="Proteomes" id="UP000824504">
    <property type="component" value="Chromosome"/>
</dbReference>